<dbReference type="EMBL" id="JACIEH010000004">
    <property type="protein sequence ID" value="MBB4100796.1"/>
    <property type="molecule type" value="Genomic_DNA"/>
</dbReference>
<evidence type="ECO:0008006" key="4">
    <source>
        <dbReference type="Google" id="ProtNLM"/>
    </source>
</evidence>
<evidence type="ECO:0000256" key="1">
    <source>
        <dbReference type="SAM" id="SignalP"/>
    </source>
</evidence>
<reference evidence="2 3" key="1">
    <citation type="submission" date="2020-08" db="EMBL/GenBank/DDBJ databases">
        <title>Genomic Encyclopedia of Type Strains, Phase IV (KMG-IV): sequencing the most valuable type-strain genomes for metagenomic binning, comparative biology and taxonomic classification.</title>
        <authorList>
            <person name="Goeker M."/>
        </authorList>
    </citation>
    <scope>NUCLEOTIDE SEQUENCE [LARGE SCALE GENOMIC DNA]</scope>
    <source>
        <strain evidence="2 3">DSM 101806</strain>
    </source>
</reference>
<evidence type="ECO:0000313" key="3">
    <source>
        <dbReference type="Proteomes" id="UP000557392"/>
    </source>
</evidence>
<dbReference type="Proteomes" id="UP000557392">
    <property type="component" value="Unassembled WGS sequence"/>
</dbReference>
<dbReference type="AlphaFoldDB" id="A0A7W6JWN4"/>
<feature type="signal peptide" evidence="1">
    <location>
        <begin position="1"/>
        <end position="19"/>
    </location>
</feature>
<accession>A0A7W6JWN4</accession>
<keyword evidence="1" id="KW-0732">Signal</keyword>
<gene>
    <name evidence="2" type="ORF">GGR46_004385</name>
</gene>
<feature type="chain" id="PRO_5030625299" description="DUF1570 domain-containing protein" evidence="1">
    <location>
        <begin position="20"/>
        <end position="507"/>
    </location>
</feature>
<name>A0A7W6JWN4_9SPHN</name>
<keyword evidence="3" id="KW-1185">Reference proteome</keyword>
<organism evidence="2 3">
    <name type="scientific">Sphingomonas kyeonggiensis</name>
    <dbReference type="NCBI Taxonomy" id="1268553"/>
    <lineage>
        <taxon>Bacteria</taxon>
        <taxon>Pseudomonadati</taxon>
        <taxon>Pseudomonadota</taxon>
        <taxon>Alphaproteobacteria</taxon>
        <taxon>Sphingomonadales</taxon>
        <taxon>Sphingomonadaceae</taxon>
        <taxon>Sphingomonas</taxon>
    </lineage>
</organism>
<sequence>MLRKLLAAALLTLPAAAHADWYEASTGHFTVYSEQKPERLKEFATKLERFDKMVRALRGAKDEPIDRANRLNVYMVDNKSVVAKLAGEKWAAGFYRPRAGGSLAIVPSSSDDGDASDLNAQQILLHEYAHYMMWSLSPSAVYPSWYIEGFAETYATTRYDKDGSMVLGEPPQYRGYSLLSGNWLPADKLLTADTLKLSDEQREGLYGRGWLLNHYLQFSGQRKGQLVAYLSAINNGKSLAEAAKVFGDLKALDRELERYKTGRFSGLRVKAEATVAGEVTIRKLTPGEAATMDVRIRSKNGVNEKTAPAVYAEAKKAAAPYPNDVGAQLVLAEAAYDAKDYAVAEAAADRAVAADAKAVDGYVYKAMCRMALAHKAKDYGKESWTAIRKIIAAGNRIAPQDPEPLILYYRSFTEQGVPAPAIAKDGLFDAFYYAPQDNGLRLNTAAMLLLDRDAVRARALLAPLAYQPHNGGMAKFAAMLIAKIDANDIDGAAAALGERDKGSDDSD</sequence>
<dbReference type="SUPFAM" id="SSF48452">
    <property type="entry name" value="TPR-like"/>
    <property type="match status" value="1"/>
</dbReference>
<dbReference type="InterPro" id="IPR011990">
    <property type="entry name" value="TPR-like_helical_dom_sf"/>
</dbReference>
<comment type="caution">
    <text evidence="2">The sequence shown here is derived from an EMBL/GenBank/DDBJ whole genome shotgun (WGS) entry which is preliminary data.</text>
</comment>
<evidence type="ECO:0000313" key="2">
    <source>
        <dbReference type="EMBL" id="MBB4100796.1"/>
    </source>
</evidence>
<protein>
    <recommendedName>
        <fullName evidence="4">DUF1570 domain-containing protein</fullName>
    </recommendedName>
</protein>
<dbReference type="RefSeq" id="WP_184000168.1">
    <property type="nucleotide sequence ID" value="NZ_JACIEH010000004.1"/>
</dbReference>
<proteinExistence type="predicted"/>